<comment type="caution">
    <text evidence="2">The sequence shown here is derived from an EMBL/GenBank/DDBJ whole genome shotgun (WGS) entry which is preliminary data.</text>
</comment>
<dbReference type="AlphaFoldDB" id="A0A2T1KJD8"/>
<organism evidence="2 3">
    <name type="scientific">Marinobacter halophilus</name>
    <dbReference type="NCBI Taxonomy" id="1323740"/>
    <lineage>
        <taxon>Bacteria</taxon>
        <taxon>Pseudomonadati</taxon>
        <taxon>Pseudomonadota</taxon>
        <taxon>Gammaproteobacteria</taxon>
        <taxon>Pseudomonadales</taxon>
        <taxon>Marinobacteraceae</taxon>
        <taxon>Marinobacter</taxon>
    </lineage>
</organism>
<feature type="domain" description="Circularly permuted ATP-grasp type 2" evidence="1">
    <location>
        <begin position="77"/>
        <end position="450"/>
    </location>
</feature>
<dbReference type="Gene3D" id="3.40.50.11290">
    <property type="match status" value="1"/>
</dbReference>
<dbReference type="SUPFAM" id="SSF56059">
    <property type="entry name" value="Glutathione synthetase ATP-binding domain-like"/>
    <property type="match status" value="1"/>
</dbReference>
<dbReference type="OrthoDB" id="9804079at2"/>
<evidence type="ECO:0000313" key="3">
    <source>
        <dbReference type="Proteomes" id="UP000238385"/>
    </source>
</evidence>
<dbReference type="RefSeq" id="WP_106669982.1">
    <property type="nucleotide sequence ID" value="NZ_BMFE01000001.1"/>
</dbReference>
<proteinExistence type="predicted"/>
<dbReference type="PANTHER" id="PTHR34595:SF7">
    <property type="entry name" value="SLL1039 PROTEIN"/>
    <property type="match status" value="1"/>
</dbReference>
<dbReference type="PIRSF" id="PIRSF005522">
    <property type="entry name" value="UCP005522"/>
    <property type="match status" value="1"/>
</dbReference>
<dbReference type="EMBL" id="PXNN01000003">
    <property type="protein sequence ID" value="PSF10195.1"/>
    <property type="molecule type" value="Genomic_DNA"/>
</dbReference>
<accession>A0A2T1KJD8</accession>
<dbReference type="InterPro" id="IPR025841">
    <property type="entry name" value="CP_ATPgrasp_2"/>
</dbReference>
<keyword evidence="3" id="KW-1185">Reference proteome</keyword>
<dbReference type="PANTHER" id="PTHR34595">
    <property type="entry name" value="BLR5612 PROTEIN"/>
    <property type="match status" value="1"/>
</dbReference>
<dbReference type="Pfam" id="PF14403">
    <property type="entry name" value="CP_ATPgrasp_2"/>
    <property type="match status" value="1"/>
</dbReference>
<dbReference type="Proteomes" id="UP000238385">
    <property type="component" value="Unassembled WGS sequence"/>
</dbReference>
<evidence type="ECO:0000259" key="1">
    <source>
        <dbReference type="Pfam" id="PF14403"/>
    </source>
</evidence>
<reference evidence="2 3" key="1">
    <citation type="submission" date="2018-03" db="EMBL/GenBank/DDBJ databases">
        <title>Marinobacter brunus sp. nov., a marine bacterium of Gamma-proteobacteria isolated from the surface seawater of the South China Sea.</title>
        <authorList>
            <person name="Cheng H."/>
            <person name="Wu Y.-H."/>
            <person name="Xamxidin M."/>
            <person name="Xu X.-W."/>
        </authorList>
    </citation>
    <scope>NUCLEOTIDE SEQUENCE [LARGE SCALE GENOMIC DNA]</scope>
    <source>
        <strain evidence="2 3">JCM 30472</strain>
    </source>
</reference>
<dbReference type="InterPro" id="IPR016450">
    <property type="entry name" value="UCP005522"/>
</dbReference>
<gene>
    <name evidence="2" type="ORF">C7H08_01455</name>
</gene>
<protein>
    <recommendedName>
        <fullName evidence="1">Circularly permuted ATP-grasp type 2 domain-containing protein</fullName>
    </recommendedName>
</protein>
<dbReference type="InterPro" id="IPR051680">
    <property type="entry name" value="ATP-dep_Glu-Cys_Ligase-2"/>
</dbReference>
<dbReference type="Gene3D" id="3.30.1490.270">
    <property type="match status" value="1"/>
</dbReference>
<sequence>MLIQTPAEGLYDELFDENNRVRPQCRMLEHWLVNSNEELIAEKRREANVLFQRLGITFNVYGEDQGADRLIPFDLIPRVISASDWHTLQTGLRQRIQALNRFLYDIYHDYDIVKAGVISAEQVFANPQYQPGMQNLKLPRNLYCHIAGIDLIRHSDGNFYVLEDNLRCPSGVSYMLENRRMMMRLFPELFAHSAVAPVEHYPNLLGETLRAASLKPDPTVVVLTPGRFNSAYFEHAFLARQMGIELVEGADLFVAQNKVYMKTTTGPQQVDVIYRRIDDDFLDPLAGNPDSMLGVAGLYAAYRTGNVVLTNAVGNGVADDKSIYPYVPDMIRFYLDEEPILKNVPTWQCRNPKDLQYVLEHLPELVVKEAQGAGGYGMLIGPKACKKELDLFRSLLKARPQDYIAQPTLSLSTCPTFVEEGVAPRHLDLRPFVLSGKKIQMVPGGLTRVALEKGSLVVNSSQGGGTKDTWVLEDDPC</sequence>
<name>A0A2T1KJD8_9GAMM</name>
<evidence type="ECO:0000313" key="2">
    <source>
        <dbReference type="EMBL" id="PSF10195.1"/>
    </source>
</evidence>